<dbReference type="AlphaFoldDB" id="A0A081LE44"/>
<name>A0A081LE44_9BACI</name>
<accession>A0A081LE44</accession>
<dbReference type="EMBL" id="JOTP01000003">
    <property type="protein sequence ID" value="KEP27520.1"/>
    <property type="molecule type" value="Genomic_DNA"/>
</dbReference>
<proteinExistence type="predicted"/>
<protein>
    <submittedName>
        <fullName evidence="1">Uncharacterized protein</fullName>
    </submittedName>
</protein>
<evidence type="ECO:0000313" key="2">
    <source>
        <dbReference type="Proteomes" id="UP000028091"/>
    </source>
</evidence>
<dbReference type="RefSeq" id="WP_034318172.1">
    <property type="nucleotide sequence ID" value="NZ_JOTP01000003.1"/>
</dbReference>
<gene>
    <name evidence="1" type="ORF">BA70_10305</name>
</gene>
<dbReference type="Proteomes" id="UP000028091">
    <property type="component" value="Unassembled WGS sequence"/>
</dbReference>
<comment type="caution">
    <text evidence="1">The sequence shown here is derived from an EMBL/GenBank/DDBJ whole genome shotgun (WGS) entry which is preliminary data.</text>
</comment>
<organism evidence="1 2">
    <name type="scientific">Bacillus zhangzhouensis</name>
    <dbReference type="NCBI Taxonomy" id="1178540"/>
    <lineage>
        <taxon>Bacteria</taxon>
        <taxon>Bacillati</taxon>
        <taxon>Bacillota</taxon>
        <taxon>Bacilli</taxon>
        <taxon>Bacillales</taxon>
        <taxon>Bacillaceae</taxon>
        <taxon>Bacillus</taxon>
    </lineage>
</organism>
<dbReference type="eggNOG" id="ENOG50336AI">
    <property type="taxonomic scope" value="Bacteria"/>
</dbReference>
<evidence type="ECO:0000313" key="1">
    <source>
        <dbReference type="EMBL" id="KEP27520.1"/>
    </source>
</evidence>
<sequence>MIKNDWISVQEVEDDTRIWAGTIVRVFKGEINKDNSEGNFYDYIVSFIYDNTEYLQLTCLTQGEGGNIVCILQTEPGSNYSLGRELKRMMDDGKDSVFVKFSPKCIVT</sequence>
<keyword evidence="2" id="KW-1185">Reference proteome</keyword>
<dbReference type="OrthoDB" id="2910386at2"/>
<reference evidence="1 2" key="1">
    <citation type="submission" date="2012-09" db="EMBL/GenBank/DDBJ databases">
        <title>Genome Sequence of Bacillus sp. DW5-4.</title>
        <authorList>
            <person name="Lai Q."/>
            <person name="Liu Y."/>
            <person name="Shao Z."/>
        </authorList>
    </citation>
    <scope>NUCLEOTIDE SEQUENCE [LARGE SCALE GENOMIC DNA]</scope>
    <source>
        <strain evidence="1 2">DW5-4</strain>
    </source>
</reference>